<dbReference type="SUPFAM" id="SSF46689">
    <property type="entry name" value="Homeodomain-like"/>
    <property type="match status" value="1"/>
</dbReference>
<evidence type="ECO:0000256" key="2">
    <source>
        <dbReference type="PROSITE-ProRule" id="PRU00335"/>
    </source>
</evidence>
<reference evidence="4 5" key="1">
    <citation type="submission" date="2018-09" db="EMBL/GenBank/DDBJ databases">
        <title>Genome sequencing of Nocardioides immobilis CCTCC AB 2017083 for comparison to Nocardioides silvaticus.</title>
        <authorList>
            <person name="Li C."/>
            <person name="Wang G."/>
        </authorList>
    </citation>
    <scope>NUCLEOTIDE SEQUENCE [LARGE SCALE GENOMIC DNA]</scope>
    <source>
        <strain evidence="4 5">CCTCC AB 2017083</strain>
    </source>
</reference>
<dbReference type="InterPro" id="IPR001647">
    <property type="entry name" value="HTH_TetR"/>
</dbReference>
<dbReference type="EMBL" id="QXGH01000018">
    <property type="protein sequence ID" value="RHW26347.1"/>
    <property type="molecule type" value="Genomic_DNA"/>
</dbReference>
<dbReference type="RefSeq" id="WP_118926133.1">
    <property type="nucleotide sequence ID" value="NZ_QXGH01000018.1"/>
</dbReference>
<dbReference type="AlphaFoldDB" id="A0A417Y1B4"/>
<dbReference type="InterPro" id="IPR009057">
    <property type="entry name" value="Homeodomain-like_sf"/>
</dbReference>
<dbReference type="OrthoDB" id="5242520at2"/>
<dbReference type="Proteomes" id="UP000283644">
    <property type="component" value="Unassembled WGS sequence"/>
</dbReference>
<feature type="DNA-binding region" description="H-T-H motif" evidence="2">
    <location>
        <begin position="14"/>
        <end position="33"/>
    </location>
</feature>
<protein>
    <submittedName>
        <fullName evidence="4">TetR/AcrR family transcriptional regulator</fullName>
    </submittedName>
</protein>
<dbReference type="GO" id="GO:0000976">
    <property type="term" value="F:transcription cis-regulatory region binding"/>
    <property type="evidence" value="ECO:0007669"/>
    <property type="project" value="TreeGrafter"/>
</dbReference>
<dbReference type="InterPro" id="IPR036271">
    <property type="entry name" value="Tet_transcr_reg_TetR-rel_C_sf"/>
</dbReference>
<evidence type="ECO:0000256" key="1">
    <source>
        <dbReference type="ARBA" id="ARBA00023125"/>
    </source>
</evidence>
<keyword evidence="5" id="KW-1185">Reference proteome</keyword>
<gene>
    <name evidence="4" type="ORF">D0Z08_15470</name>
</gene>
<accession>A0A417Y1B4</accession>
<dbReference type="SUPFAM" id="SSF48498">
    <property type="entry name" value="Tetracyclin repressor-like, C-terminal domain"/>
    <property type="match status" value="1"/>
</dbReference>
<sequence>MTRLLEEKRFGDLSVADITAEAGVTRSGFYFYFESKYAALGFASAALWSEFVEVTGSYVRPDAESVGDFVSRVLRDALRIWQAHEALLIASVEALPLNEELARVWKEQVARIAGLISQQVERDRAAGLVTPVLDDVPALVRRLGEATMYLLYQDRSDRAGAAASEETVEVLKQIWLASIGGRA</sequence>
<dbReference type="Gene3D" id="1.10.357.10">
    <property type="entry name" value="Tetracycline Repressor, domain 2"/>
    <property type="match status" value="1"/>
</dbReference>
<dbReference type="PANTHER" id="PTHR30055:SF184">
    <property type="entry name" value="HTH-TYPE TRANSCRIPTIONAL REGULATOR ETHR"/>
    <property type="match status" value="1"/>
</dbReference>
<evidence type="ECO:0000259" key="3">
    <source>
        <dbReference type="PROSITE" id="PS50977"/>
    </source>
</evidence>
<evidence type="ECO:0000313" key="4">
    <source>
        <dbReference type="EMBL" id="RHW26347.1"/>
    </source>
</evidence>
<dbReference type="Pfam" id="PF00440">
    <property type="entry name" value="TetR_N"/>
    <property type="match status" value="1"/>
</dbReference>
<proteinExistence type="predicted"/>
<name>A0A417Y1B4_9ACTN</name>
<dbReference type="PANTHER" id="PTHR30055">
    <property type="entry name" value="HTH-TYPE TRANSCRIPTIONAL REGULATOR RUTR"/>
    <property type="match status" value="1"/>
</dbReference>
<dbReference type="Pfam" id="PF21313">
    <property type="entry name" value="EthR_C"/>
    <property type="match status" value="1"/>
</dbReference>
<dbReference type="GO" id="GO:0003700">
    <property type="term" value="F:DNA-binding transcription factor activity"/>
    <property type="evidence" value="ECO:0007669"/>
    <property type="project" value="TreeGrafter"/>
</dbReference>
<dbReference type="InterPro" id="IPR050109">
    <property type="entry name" value="HTH-type_TetR-like_transc_reg"/>
</dbReference>
<dbReference type="Gene3D" id="1.10.10.60">
    <property type="entry name" value="Homeodomain-like"/>
    <property type="match status" value="1"/>
</dbReference>
<comment type="caution">
    <text evidence="4">The sequence shown here is derived from an EMBL/GenBank/DDBJ whole genome shotgun (WGS) entry which is preliminary data.</text>
</comment>
<evidence type="ECO:0000313" key="5">
    <source>
        <dbReference type="Proteomes" id="UP000283644"/>
    </source>
</evidence>
<dbReference type="PROSITE" id="PS50977">
    <property type="entry name" value="HTH_TETR_2"/>
    <property type="match status" value="1"/>
</dbReference>
<keyword evidence="1 2" id="KW-0238">DNA-binding</keyword>
<organism evidence="4 5">
    <name type="scientific">Nocardioides immobilis</name>
    <dbReference type="NCBI Taxonomy" id="2049295"/>
    <lineage>
        <taxon>Bacteria</taxon>
        <taxon>Bacillati</taxon>
        <taxon>Actinomycetota</taxon>
        <taxon>Actinomycetes</taxon>
        <taxon>Propionibacteriales</taxon>
        <taxon>Nocardioidaceae</taxon>
        <taxon>Nocardioides</taxon>
    </lineage>
</organism>
<dbReference type="InterPro" id="IPR049397">
    <property type="entry name" value="EthR_C"/>
</dbReference>
<feature type="domain" description="HTH tetR-type" evidence="3">
    <location>
        <begin position="1"/>
        <end position="51"/>
    </location>
</feature>